<dbReference type="CDD" id="cd23081">
    <property type="entry name" value="cpPDZ_EcRseP-like"/>
    <property type="match status" value="1"/>
</dbReference>
<keyword evidence="8 11" id="KW-1133">Transmembrane helix</keyword>
<keyword evidence="4 13" id="KW-0645">Protease</keyword>
<dbReference type="Pfam" id="PF02163">
    <property type="entry name" value="Peptidase_M50"/>
    <property type="match status" value="1"/>
</dbReference>
<evidence type="ECO:0000256" key="1">
    <source>
        <dbReference type="ARBA" id="ARBA00001947"/>
    </source>
</evidence>
<evidence type="ECO:0000256" key="10">
    <source>
        <dbReference type="ARBA" id="ARBA00023136"/>
    </source>
</evidence>
<dbReference type="Pfam" id="PF17820">
    <property type="entry name" value="PDZ_6"/>
    <property type="match status" value="1"/>
</dbReference>
<evidence type="ECO:0000313" key="13">
    <source>
        <dbReference type="EMBL" id="ANC91235.1"/>
    </source>
</evidence>
<keyword evidence="14" id="KW-1185">Reference proteome</keyword>
<dbReference type="EMBL" id="CP015285">
    <property type="protein sequence ID" value="ANC91235.1"/>
    <property type="molecule type" value="Genomic_DNA"/>
</dbReference>
<feature type="domain" description="PDZ" evidence="12">
    <location>
        <begin position="144"/>
        <end position="173"/>
    </location>
</feature>
<dbReference type="STRING" id="1226968.A6A40_04560"/>
<evidence type="ECO:0000256" key="2">
    <source>
        <dbReference type="ARBA" id="ARBA00004141"/>
    </source>
</evidence>
<evidence type="ECO:0000256" key="9">
    <source>
        <dbReference type="ARBA" id="ARBA00023049"/>
    </source>
</evidence>
<dbReference type="InterPro" id="IPR004387">
    <property type="entry name" value="Pept_M50_Zn"/>
</dbReference>
<evidence type="ECO:0000256" key="8">
    <source>
        <dbReference type="ARBA" id="ARBA00022989"/>
    </source>
</evidence>
<dbReference type="NCBIfam" id="TIGR00054">
    <property type="entry name" value="RIP metalloprotease RseP"/>
    <property type="match status" value="1"/>
</dbReference>
<evidence type="ECO:0000256" key="4">
    <source>
        <dbReference type="ARBA" id="ARBA00022670"/>
    </source>
</evidence>
<feature type="transmembrane region" description="Helical" evidence="11">
    <location>
        <begin position="6"/>
        <end position="25"/>
    </location>
</feature>
<dbReference type="InterPro" id="IPR001478">
    <property type="entry name" value="PDZ"/>
</dbReference>
<comment type="cofactor">
    <cofactor evidence="1 11">
        <name>Zn(2+)</name>
        <dbReference type="ChEBI" id="CHEBI:29105"/>
    </cofactor>
</comment>
<feature type="transmembrane region" description="Helical" evidence="11">
    <location>
        <begin position="292"/>
        <end position="312"/>
    </location>
</feature>
<dbReference type="OrthoDB" id="9782003at2"/>
<dbReference type="GO" id="GO:0004222">
    <property type="term" value="F:metalloendopeptidase activity"/>
    <property type="evidence" value="ECO:0007669"/>
    <property type="project" value="InterPro"/>
</dbReference>
<dbReference type="GO" id="GO:0016020">
    <property type="term" value="C:membrane"/>
    <property type="evidence" value="ECO:0007669"/>
    <property type="project" value="UniProtKB-SubCell"/>
</dbReference>
<evidence type="ECO:0000256" key="6">
    <source>
        <dbReference type="ARBA" id="ARBA00022801"/>
    </source>
</evidence>
<evidence type="ECO:0000313" key="14">
    <source>
        <dbReference type="Proteomes" id="UP000077405"/>
    </source>
</evidence>
<dbReference type="PANTHER" id="PTHR42837:SF2">
    <property type="entry name" value="MEMBRANE METALLOPROTEASE ARASP2, CHLOROPLASTIC-RELATED"/>
    <property type="match status" value="1"/>
</dbReference>
<sequence length="377" mass="40764">MDIIGGFWTSVLAFLLVLTVLVFVHELGHYLVARRNGVRIETFSIGFGPELFGFTDSAGTRWKFSALPLGGYVKMFGDADPASTPGAHLTGMTEDERAVSFHHKRVGQRAAIVAAGPIANFLFSIVVLAVLFMTAGQSFTPPDVGGIQPGSAAERAGIQPGDLILSVDGTDVQRFEEIRQIVSIRPGQPLAVELKRDGRVMTVTATPDSQSVTDRLGNSHQIGLLGISRGSVGMMRHDPLTAVWQAGREVAGMITGTFTALGQMVQGSRGTEELGGPLRIAQMSGEVAQSGWYPLIWFMTFLSVNLGLINLFPVPMLDGGHLLFYAFEKLRGRPLGARAQEYGFRIGLALVLTLMVFATWNDLVQLRVVDFFRGLVS</sequence>
<dbReference type="GO" id="GO:0006508">
    <property type="term" value="P:proteolysis"/>
    <property type="evidence" value="ECO:0007669"/>
    <property type="project" value="UniProtKB-KW"/>
</dbReference>
<dbReference type="EC" id="3.4.24.-" evidence="11"/>
<evidence type="ECO:0000256" key="7">
    <source>
        <dbReference type="ARBA" id="ARBA00022833"/>
    </source>
</evidence>
<protein>
    <recommendedName>
        <fullName evidence="11">Zinc metalloprotease</fullName>
        <ecNumber evidence="11">3.4.24.-</ecNumber>
    </recommendedName>
</protein>
<comment type="subcellular location">
    <subcellularLocation>
        <location evidence="2">Membrane</location>
        <topology evidence="2">Multi-pass membrane protein</topology>
    </subcellularLocation>
</comment>
<dbReference type="InterPro" id="IPR041489">
    <property type="entry name" value="PDZ_6"/>
</dbReference>
<keyword evidence="6 11" id="KW-0378">Hydrolase</keyword>
<keyword evidence="5 11" id="KW-0812">Transmembrane</keyword>
<proteinExistence type="inferred from homology"/>
<keyword evidence="11" id="KW-0479">Metal-binding</keyword>
<dbReference type="CDD" id="cd06163">
    <property type="entry name" value="S2P-M50_PDZ_RseP-like"/>
    <property type="match status" value="1"/>
</dbReference>
<dbReference type="RefSeq" id="WP_063634338.1">
    <property type="nucleotide sequence ID" value="NZ_CP015285.1"/>
</dbReference>
<evidence type="ECO:0000256" key="11">
    <source>
        <dbReference type="RuleBase" id="RU362031"/>
    </source>
</evidence>
<dbReference type="GO" id="GO:0046872">
    <property type="term" value="F:metal ion binding"/>
    <property type="evidence" value="ECO:0007669"/>
    <property type="project" value="UniProtKB-KW"/>
</dbReference>
<feature type="transmembrane region" description="Helical" evidence="11">
    <location>
        <begin position="110"/>
        <end position="133"/>
    </location>
</feature>
<dbReference type="AlphaFoldDB" id="A0A160JEJ9"/>
<keyword evidence="7 11" id="KW-0862">Zinc</keyword>
<dbReference type="KEGG" id="ahu:A6A40_04560"/>
<dbReference type="Proteomes" id="UP000077405">
    <property type="component" value="Chromosome"/>
</dbReference>
<dbReference type="SMART" id="SM00228">
    <property type="entry name" value="PDZ"/>
    <property type="match status" value="1"/>
</dbReference>
<comment type="similarity">
    <text evidence="3 11">Belongs to the peptidase M50B family.</text>
</comment>
<evidence type="ECO:0000259" key="12">
    <source>
        <dbReference type="PROSITE" id="PS50106"/>
    </source>
</evidence>
<reference evidence="13 14" key="1">
    <citation type="journal article" date="2013" name="Int. J. Syst. Evol. Microbiol.">
        <title>Azospirillum humicireducens sp. nov., a nitrogen-fixing bacterium isolated from a microbial fuel cell.</title>
        <authorList>
            <person name="Zhou S."/>
            <person name="Han L."/>
            <person name="Wang Y."/>
            <person name="Yang G."/>
            <person name="Zhuang L."/>
            <person name="Hu P."/>
        </authorList>
    </citation>
    <scope>NUCLEOTIDE SEQUENCE [LARGE SCALE GENOMIC DNA]</scope>
    <source>
        <strain evidence="13 14">SgZ-5</strain>
    </source>
</reference>
<dbReference type="Gene3D" id="2.30.42.10">
    <property type="match status" value="1"/>
</dbReference>
<keyword evidence="9 11" id="KW-0482">Metalloprotease</keyword>
<gene>
    <name evidence="13" type="primary">rseP</name>
    <name evidence="13" type="ORF">A6A40_04560</name>
</gene>
<organism evidence="13 14">
    <name type="scientific">Azospirillum humicireducens</name>
    <dbReference type="NCBI Taxonomy" id="1226968"/>
    <lineage>
        <taxon>Bacteria</taxon>
        <taxon>Pseudomonadati</taxon>
        <taxon>Pseudomonadota</taxon>
        <taxon>Alphaproteobacteria</taxon>
        <taxon>Rhodospirillales</taxon>
        <taxon>Azospirillaceae</taxon>
        <taxon>Azospirillum</taxon>
    </lineage>
</organism>
<feature type="transmembrane region" description="Helical" evidence="11">
    <location>
        <begin position="342"/>
        <end position="360"/>
    </location>
</feature>
<name>A0A160JEJ9_9PROT</name>
<dbReference type="PANTHER" id="PTHR42837">
    <property type="entry name" value="REGULATOR OF SIGMA-E PROTEASE RSEP"/>
    <property type="match status" value="1"/>
</dbReference>
<dbReference type="InterPro" id="IPR036034">
    <property type="entry name" value="PDZ_sf"/>
</dbReference>
<dbReference type="SUPFAM" id="SSF50156">
    <property type="entry name" value="PDZ domain-like"/>
    <property type="match status" value="1"/>
</dbReference>
<evidence type="ECO:0000256" key="3">
    <source>
        <dbReference type="ARBA" id="ARBA00007931"/>
    </source>
</evidence>
<accession>A0A160JEJ9</accession>
<evidence type="ECO:0000256" key="5">
    <source>
        <dbReference type="ARBA" id="ARBA00022692"/>
    </source>
</evidence>
<dbReference type="InterPro" id="IPR008915">
    <property type="entry name" value="Peptidase_M50"/>
</dbReference>
<keyword evidence="10 11" id="KW-0472">Membrane</keyword>
<dbReference type="PROSITE" id="PS50106">
    <property type="entry name" value="PDZ"/>
    <property type="match status" value="1"/>
</dbReference>